<dbReference type="Gene3D" id="3.30.9.10">
    <property type="entry name" value="D-Amino Acid Oxidase, subunit A, domain 2"/>
    <property type="match status" value="1"/>
</dbReference>
<feature type="domain" description="FAD-binding" evidence="3">
    <location>
        <begin position="2"/>
        <end position="344"/>
    </location>
</feature>
<dbReference type="PRINTS" id="PR00420">
    <property type="entry name" value="RNGMNOXGNASE"/>
</dbReference>
<protein>
    <submittedName>
        <fullName evidence="4">4-hydroxybenzoate 3-monooxygenase</fullName>
    </submittedName>
</protein>
<dbReference type="EMBL" id="CP013387">
    <property type="protein sequence ID" value="AOJ03796.1"/>
    <property type="molecule type" value="Genomic_DNA"/>
</dbReference>
<dbReference type="InterPro" id="IPR002938">
    <property type="entry name" value="FAD-bd"/>
</dbReference>
<dbReference type="Gene3D" id="3.50.50.60">
    <property type="entry name" value="FAD/NAD(P)-binding domain"/>
    <property type="match status" value="1"/>
</dbReference>
<name>A0A1B4FJE5_9BURK</name>
<evidence type="ECO:0000259" key="3">
    <source>
        <dbReference type="Pfam" id="PF01494"/>
    </source>
</evidence>
<evidence type="ECO:0000313" key="5">
    <source>
        <dbReference type="Proteomes" id="UP000062519"/>
    </source>
</evidence>
<organism evidence="4 5">
    <name type="scientific">Burkholderia mayonis</name>
    <dbReference type="NCBI Taxonomy" id="1385591"/>
    <lineage>
        <taxon>Bacteria</taxon>
        <taxon>Pseudomonadati</taxon>
        <taxon>Pseudomonadota</taxon>
        <taxon>Betaproteobacteria</taxon>
        <taxon>Burkholderiales</taxon>
        <taxon>Burkholderiaceae</taxon>
        <taxon>Burkholderia</taxon>
        <taxon>pseudomallei group</taxon>
    </lineage>
</organism>
<proteinExistence type="predicted"/>
<dbReference type="GO" id="GO:0016709">
    <property type="term" value="F:oxidoreductase activity, acting on paired donors, with incorporation or reduction of molecular oxygen, NAD(P)H as one donor, and incorporation of one atom of oxygen"/>
    <property type="evidence" value="ECO:0007669"/>
    <property type="project" value="UniProtKB-ARBA"/>
</dbReference>
<evidence type="ECO:0000256" key="2">
    <source>
        <dbReference type="ARBA" id="ARBA00022827"/>
    </source>
</evidence>
<dbReference type="KEGG" id="buu:WS70_17895"/>
<dbReference type="NCBIfam" id="NF006091">
    <property type="entry name" value="PRK08243.1"/>
    <property type="match status" value="1"/>
</dbReference>
<keyword evidence="1" id="KW-0285">Flavoprotein</keyword>
<dbReference type="AlphaFoldDB" id="A0A1B4FJE5"/>
<keyword evidence="2" id="KW-0274">FAD</keyword>
<dbReference type="PANTHER" id="PTHR43004:SF3">
    <property type="entry name" value="P-HYDROXYBENZOATE HYDROXYLASE"/>
    <property type="match status" value="1"/>
</dbReference>
<dbReference type="InterPro" id="IPR036188">
    <property type="entry name" value="FAD/NAD-bd_sf"/>
</dbReference>
<dbReference type="Proteomes" id="UP000062519">
    <property type="component" value="Chromosome 2"/>
</dbReference>
<dbReference type="GO" id="GO:0071949">
    <property type="term" value="F:FAD binding"/>
    <property type="evidence" value="ECO:0007669"/>
    <property type="project" value="InterPro"/>
</dbReference>
<keyword evidence="4" id="KW-0560">Oxidoreductase</keyword>
<evidence type="ECO:0000256" key="1">
    <source>
        <dbReference type="ARBA" id="ARBA00022630"/>
    </source>
</evidence>
<dbReference type="Pfam" id="PF01494">
    <property type="entry name" value="FAD_binding_3"/>
    <property type="match status" value="1"/>
</dbReference>
<dbReference type="InterPro" id="IPR050641">
    <property type="entry name" value="RIFMO-like"/>
</dbReference>
<dbReference type="PANTHER" id="PTHR43004">
    <property type="entry name" value="TRK SYSTEM POTASSIUM UPTAKE PROTEIN"/>
    <property type="match status" value="1"/>
</dbReference>
<evidence type="ECO:0000313" key="4">
    <source>
        <dbReference type="EMBL" id="AOJ03796.1"/>
    </source>
</evidence>
<dbReference type="RefSeq" id="WP_059598115.1">
    <property type="nucleotide sequence ID" value="NZ_CP013387.1"/>
</dbReference>
<keyword evidence="5" id="KW-1185">Reference proteome</keyword>
<gene>
    <name evidence="4" type="ORF">WS70_17895</name>
</gene>
<sequence length="425" mass="46912">MRTQIAIIGAGPSGLLLSHLLRLQGVESVVLEARSREYCENRIRAGVLEQGTVDTLNEAGLGARMRREGLAHRGIELLFDGRRHRIDFGELTPGRAIIVYSQHEVVRDLIAAALEHGQSIHFDVRDVELHDVATERPSVTFTHANGRTERLDCDYVAGCDGFHGAARQTIPAERLHTFERVYPYAWLGILADAAPSLDELVYAHHARGFALFSMRSPTVTRLYLQCRPDENLAEWPDARIWEELRTRFENDSGWTPNEGRITQKSVTPMRSFVSETMQYGRLFLAGDAAHIVPPTGAKGMNLAVADVRALSCALGAHYREGRDELLDAYSSTCLERVWRAEHFSYCMTNMLHPSIDDSPFVNRLKLAELRYVTRSRAAAQSLAENYVGLPFDDAAGVASFDTAAAAWAHGGAIAGATAVADTASP</sequence>
<dbReference type="SUPFAM" id="SSF51905">
    <property type="entry name" value="FAD/NAD(P)-binding domain"/>
    <property type="match status" value="1"/>
</dbReference>
<accession>A0A1B4FJE5</accession>
<dbReference type="SUPFAM" id="SSF54373">
    <property type="entry name" value="FAD-linked reductases, C-terminal domain"/>
    <property type="match status" value="1"/>
</dbReference>
<keyword evidence="4" id="KW-0503">Monooxygenase</keyword>
<reference evidence="4 5" key="1">
    <citation type="submission" date="2015-12" db="EMBL/GenBank/DDBJ databases">
        <title>Diversity of Burkholderia near neighbor genomes.</title>
        <authorList>
            <person name="Sahl J."/>
            <person name="Wagner D."/>
            <person name="Keim P."/>
        </authorList>
    </citation>
    <scope>NUCLEOTIDE SEQUENCE [LARGE SCALE GENOMIC DNA]</scope>
    <source>
        <strain evidence="4 5">BDU6</strain>
    </source>
</reference>